<dbReference type="InterPro" id="IPR027005">
    <property type="entry name" value="PMT-like"/>
</dbReference>
<dbReference type="Pfam" id="PF02815">
    <property type="entry name" value="MIR"/>
    <property type="match status" value="1"/>
</dbReference>
<feature type="region of interest" description="Disordered" evidence="15">
    <location>
        <begin position="842"/>
        <end position="876"/>
    </location>
</feature>
<dbReference type="EMBL" id="MCGN01000005">
    <property type="protein sequence ID" value="ORY96126.1"/>
    <property type="molecule type" value="Genomic_DNA"/>
</dbReference>
<dbReference type="Gene3D" id="2.80.10.50">
    <property type="match status" value="1"/>
</dbReference>
<dbReference type="GO" id="GO:0004169">
    <property type="term" value="F:dolichyl-phosphate-mannose-protein mannosyltransferase activity"/>
    <property type="evidence" value="ECO:0007669"/>
    <property type="project" value="UniProtKB-UniRule"/>
</dbReference>
<dbReference type="GO" id="GO:0005789">
    <property type="term" value="C:endoplasmic reticulum membrane"/>
    <property type="evidence" value="ECO:0007669"/>
    <property type="project" value="UniProtKB-SubCell"/>
</dbReference>
<keyword evidence="10 14" id="KW-1133">Transmembrane helix</keyword>
<dbReference type="PROSITE" id="PS50919">
    <property type="entry name" value="MIR"/>
    <property type="match status" value="2"/>
</dbReference>
<comment type="caution">
    <text evidence="14">Lacks conserved residue(s) required for the propagation of feature annotation.</text>
</comment>
<dbReference type="InterPro" id="IPR016093">
    <property type="entry name" value="MIR_motif"/>
</dbReference>
<dbReference type="EC" id="2.4.1.109" evidence="4 14"/>
<comment type="pathway">
    <text evidence="2 14">Protein modification; protein glycosylation.</text>
</comment>
<reference evidence="17 18" key="1">
    <citation type="submission" date="2016-07" db="EMBL/GenBank/DDBJ databases">
        <title>Pervasive Adenine N6-methylation of Active Genes in Fungi.</title>
        <authorList>
            <consortium name="DOE Joint Genome Institute"/>
            <person name="Mondo S.J."/>
            <person name="Dannebaum R.O."/>
            <person name="Kuo R.C."/>
            <person name="Labutti K."/>
            <person name="Haridas S."/>
            <person name="Kuo A."/>
            <person name="Salamov A."/>
            <person name="Ahrendt S.R."/>
            <person name="Lipzen A."/>
            <person name="Sullivan W."/>
            <person name="Andreopoulos W.B."/>
            <person name="Clum A."/>
            <person name="Lindquist E."/>
            <person name="Daum C."/>
            <person name="Ramamoorthy G.K."/>
            <person name="Gryganskyi A."/>
            <person name="Culley D."/>
            <person name="Magnuson J.K."/>
            <person name="James T.Y."/>
            <person name="O'Malley M.A."/>
            <person name="Stajich J.E."/>
            <person name="Spatafora J.W."/>
            <person name="Visel A."/>
            <person name="Grigoriev I.V."/>
        </authorList>
    </citation>
    <scope>NUCLEOTIDE SEQUENCE [LARGE SCALE GENOMIC DNA]</scope>
    <source>
        <strain evidence="17 18">NRRL 2496</strain>
    </source>
</reference>
<evidence type="ECO:0000256" key="6">
    <source>
        <dbReference type="ARBA" id="ARBA00022679"/>
    </source>
</evidence>
<comment type="similarity">
    <text evidence="3 14">Belongs to the glycosyltransferase 39 family.</text>
</comment>
<evidence type="ECO:0000259" key="16">
    <source>
        <dbReference type="PROSITE" id="PS50919"/>
    </source>
</evidence>
<feature type="transmembrane region" description="Helical" evidence="14">
    <location>
        <begin position="146"/>
        <end position="164"/>
    </location>
</feature>
<feature type="domain" description="MIR" evidence="16">
    <location>
        <begin position="329"/>
        <end position="383"/>
    </location>
</feature>
<dbReference type="InParanoid" id="A0A1X2HCR8"/>
<dbReference type="SMART" id="SM00472">
    <property type="entry name" value="MIR"/>
    <property type="match status" value="3"/>
</dbReference>
<organism evidence="17 18">
    <name type="scientific">Syncephalastrum racemosum</name>
    <name type="common">Filamentous fungus</name>
    <dbReference type="NCBI Taxonomy" id="13706"/>
    <lineage>
        <taxon>Eukaryota</taxon>
        <taxon>Fungi</taxon>
        <taxon>Fungi incertae sedis</taxon>
        <taxon>Mucoromycota</taxon>
        <taxon>Mucoromycotina</taxon>
        <taxon>Mucoromycetes</taxon>
        <taxon>Mucorales</taxon>
        <taxon>Syncephalastraceae</taxon>
        <taxon>Syncephalastrum</taxon>
    </lineage>
</organism>
<proteinExistence type="inferred from homology"/>
<evidence type="ECO:0000256" key="4">
    <source>
        <dbReference type="ARBA" id="ARBA00012839"/>
    </source>
</evidence>
<gene>
    <name evidence="17" type="ORF">BCR43DRAFT_547064</name>
</gene>
<evidence type="ECO:0000256" key="7">
    <source>
        <dbReference type="ARBA" id="ARBA00022692"/>
    </source>
</evidence>
<dbReference type="OrthoDB" id="292747at2759"/>
<dbReference type="InterPro" id="IPR003342">
    <property type="entry name" value="ArnT-like_N"/>
</dbReference>
<feature type="transmembrane region" description="Helical" evidence="14">
    <location>
        <begin position="280"/>
        <end position="301"/>
    </location>
</feature>
<evidence type="ECO:0000313" key="17">
    <source>
        <dbReference type="EMBL" id="ORY96126.1"/>
    </source>
</evidence>
<feature type="domain" description="MIR" evidence="16">
    <location>
        <begin position="393"/>
        <end position="451"/>
    </location>
</feature>
<comment type="subcellular location">
    <subcellularLocation>
        <location evidence="1 14">Endoplasmic reticulum membrane</location>
        <topology evidence="1 14">Multi-pass membrane protein</topology>
    </subcellularLocation>
</comment>
<feature type="transmembrane region" description="Helical" evidence="14">
    <location>
        <begin position="670"/>
        <end position="688"/>
    </location>
</feature>
<comment type="catalytic activity">
    <reaction evidence="13 14">
        <text>a di-trans,poly-cis-dolichyl beta-D-mannosyl phosphate + L-seryl-[protein] = 3-O-(alpha-D-mannosyl)-L-seryl-[protein] + a di-trans,poly-cis-dolichyl phosphate + H(+)</text>
        <dbReference type="Rhea" id="RHEA:17377"/>
        <dbReference type="Rhea" id="RHEA-COMP:9863"/>
        <dbReference type="Rhea" id="RHEA-COMP:13546"/>
        <dbReference type="Rhea" id="RHEA-COMP:19498"/>
        <dbReference type="Rhea" id="RHEA-COMP:19501"/>
        <dbReference type="ChEBI" id="CHEBI:15378"/>
        <dbReference type="ChEBI" id="CHEBI:29999"/>
        <dbReference type="ChEBI" id="CHEBI:57683"/>
        <dbReference type="ChEBI" id="CHEBI:58211"/>
        <dbReference type="ChEBI" id="CHEBI:137321"/>
        <dbReference type="EC" id="2.4.1.109"/>
    </reaction>
</comment>
<feature type="compositionally biased region" description="Basic and acidic residues" evidence="15">
    <location>
        <begin position="34"/>
        <end position="50"/>
    </location>
</feature>
<evidence type="ECO:0000256" key="8">
    <source>
        <dbReference type="ARBA" id="ARBA00022737"/>
    </source>
</evidence>
<evidence type="ECO:0000256" key="2">
    <source>
        <dbReference type="ARBA" id="ARBA00004922"/>
    </source>
</evidence>
<dbReference type="Proteomes" id="UP000242180">
    <property type="component" value="Unassembled WGS sequence"/>
</dbReference>
<comment type="caution">
    <text evidence="17">The sequence shown here is derived from an EMBL/GenBank/DDBJ whole genome shotgun (WGS) entry which is preliminary data.</text>
</comment>
<feature type="transmembrane region" description="Helical" evidence="14">
    <location>
        <begin position="597"/>
        <end position="616"/>
    </location>
</feature>
<dbReference type="AlphaFoldDB" id="A0A1X2HCR8"/>
<feature type="region of interest" description="Disordered" evidence="15">
    <location>
        <begin position="34"/>
        <end position="53"/>
    </location>
</feature>
<evidence type="ECO:0000256" key="1">
    <source>
        <dbReference type="ARBA" id="ARBA00004477"/>
    </source>
</evidence>
<dbReference type="UniPathway" id="UPA00378"/>
<keyword evidence="5 14" id="KW-0328">Glycosyltransferase</keyword>
<dbReference type="STRING" id="13706.A0A1X2HCR8"/>
<keyword evidence="8" id="KW-0677">Repeat</keyword>
<evidence type="ECO:0000256" key="9">
    <source>
        <dbReference type="ARBA" id="ARBA00022824"/>
    </source>
</evidence>
<dbReference type="SUPFAM" id="SSF82109">
    <property type="entry name" value="MIR domain"/>
    <property type="match status" value="1"/>
</dbReference>
<dbReference type="OMA" id="TDINNIW"/>
<keyword evidence="6 14" id="KW-0808">Transferase</keyword>
<dbReference type="PANTHER" id="PTHR10050">
    <property type="entry name" value="DOLICHYL-PHOSPHATE-MANNOSE--PROTEIN MANNOSYLTRANSFERASE"/>
    <property type="match status" value="1"/>
</dbReference>
<feature type="transmembrane region" description="Helical" evidence="14">
    <location>
        <begin position="103"/>
        <end position="125"/>
    </location>
</feature>
<comment type="catalytic activity">
    <reaction evidence="12 14">
        <text>a di-trans,poly-cis-dolichyl beta-D-mannosyl phosphate + L-threonyl-[protein] = 3-O-(alpha-D-mannosyl)-L-threonyl-[protein] + a di-trans,poly-cis-dolichyl phosphate + H(+)</text>
        <dbReference type="Rhea" id="RHEA:53396"/>
        <dbReference type="Rhea" id="RHEA-COMP:11060"/>
        <dbReference type="Rhea" id="RHEA-COMP:13547"/>
        <dbReference type="Rhea" id="RHEA-COMP:19498"/>
        <dbReference type="Rhea" id="RHEA-COMP:19501"/>
        <dbReference type="ChEBI" id="CHEBI:15378"/>
        <dbReference type="ChEBI" id="CHEBI:30013"/>
        <dbReference type="ChEBI" id="CHEBI:57683"/>
        <dbReference type="ChEBI" id="CHEBI:58211"/>
        <dbReference type="ChEBI" id="CHEBI:137323"/>
        <dbReference type="EC" id="2.4.1.109"/>
    </reaction>
</comment>
<evidence type="ECO:0000256" key="12">
    <source>
        <dbReference type="ARBA" id="ARBA00045085"/>
    </source>
</evidence>
<evidence type="ECO:0000256" key="5">
    <source>
        <dbReference type="ARBA" id="ARBA00022676"/>
    </source>
</evidence>
<evidence type="ECO:0000256" key="3">
    <source>
        <dbReference type="ARBA" id="ARBA00007222"/>
    </source>
</evidence>
<dbReference type="PANTHER" id="PTHR10050:SF46">
    <property type="entry name" value="PROTEIN O-MANNOSYL-TRANSFERASE 2"/>
    <property type="match status" value="1"/>
</dbReference>
<dbReference type="Pfam" id="PF02366">
    <property type="entry name" value="PMT"/>
    <property type="match status" value="1"/>
</dbReference>
<evidence type="ECO:0000256" key="11">
    <source>
        <dbReference type="ARBA" id="ARBA00023136"/>
    </source>
</evidence>
<evidence type="ECO:0000256" key="13">
    <source>
        <dbReference type="ARBA" id="ARBA00045102"/>
    </source>
</evidence>
<name>A0A1X2HCR8_SYNRA</name>
<dbReference type="InterPro" id="IPR032421">
    <property type="entry name" value="PMT_4TMC"/>
</dbReference>
<accession>A0A1X2HCR8</accession>
<evidence type="ECO:0000256" key="15">
    <source>
        <dbReference type="SAM" id="MobiDB-lite"/>
    </source>
</evidence>
<keyword evidence="7 14" id="KW-0812">Transmembrane</keyword>
<feature type="transmembrane region" description="Helical" evidence="14">
    <location>
        <begin position="636"/>
        <end position="658"/>
    </location>
</feature>
<comment type="function">
    <text evidence="14">Transfers mannose from Dol-P-mannose to Ser or Thr residues on proteins.</text>
</comment>
<evidence type="ECO:0000256" key="14">
    <source>
        <dbReference type="RuleBase" id="RU367007"/>
    </source>
</evidence>
<sequence>MVFSLRYRRTVPKTASSTASPFLYYDQRKDIHQNENSDQEAEHKARDRGPKAKSTAWFDTAQLLLSTMLALVVRLWSLGSPSTVITSEIALCKQVNWYLQHKFFIGAFPPLGGLFYATIAWFLGYDGAEEILYAGQHMASFPLQKLRLASAVTGTLVIPVGYLTIRSLGYSRAASTLIAGLLILENGFVTQSKFVLPDPLLCFFSSLTAMIWAVQLRAEKPSWRCQIFTGLCIGCAMSIKWQGILSMAVVWLSNGLQFWEKLGDKRNSARALAIDFMKRVITAAIVPVCVYFAFFQLHFGLIPNSGDHDLLISPQLKYFLNGNEFEPTQRDIAYGSHLVLRHEGTSGGYLHSHLKRYTTGSTQQEVTLYPYADLNNVWIIHKAGQQWNSSQPIEYVKNNDAVMFEHYATTRRLHSHDHRPPMSNKKEHHEVTAYGDYLIQDPHDHWWVRTVMPDGKIDTHNFDVLQALKTKFRLLHTRGCYLLSHNAIIPGENINQQEVTCMTSAKKTLSTWTVESVYHEQLDGANPLVTYEPPSLLQKFKEVHSLMASHDTMIPDRMAPTQTSPLQWFISCKKTQRLWDQVNGRAVYIMLNPATQVLKLSGISLCFVYLCLEILANKRQARSRILDAANNIKDLYAAPMLFFSTAAFVQAFGLQFTLAPSALIDVLPSSYYAAAFIAVLFEAITFHWNPKIRICTCVGILSISAIAFLKRAPFGYGHTALTKADCQTAGFHMDCQRFPIPVSDIEILEGASAPSTMSIAYVELPGDVTPFRYPVGEEEQAVEQVATLQRAAYSKLASKIVGAERYHRAIHTPGPESEDIEKVQTQVREHALERYQKWLEAAEQKQRQEEQETTEKGEVSRDRVHLEEQADINDRE</sequence>
<evidence type="ECO:0000313" key="18">
    <source>
        <dbReference type="Proteomes" id="UP000242180"/>
    </source>
</evidence>
<keyword evidence="18" id="KW-1185">Reference proteome</keyword>
<dbReference type="Pfam" id="PF16192">
    <property type="entry name" value="PMT_4TMC"/>
    <property type="match status" value="1"/>
</dbReference>
<protein>
    <recommendedName>
        <fullName evidence="4 14">Dolichyl-phosphate-mannose--protein mannosyltransferase</fullName>
        <ecNumber evidence="4 14">2.4.1.109</ecNumber>
    </recommendedName>
</protein>
<dbReference type="InterPro" id="IPR036300">
    <property type="entry name" value="MIR_dom_sf"/>
</dbReference>
<evidence type="ECO:0000256" key="10">
    <source>
        <dbReference type="ARBA" id="ARBA00022989"/>
    </source>
</evidence>
<keyword evidence="11 14" id="KW-0472">Membrane</keyword>
<keyword evidence="9 14" id="KW-0256">Endoplasmic reticulum</keyword>